<sequence>MPGEGRTTTGSGMVMAAALAALLAALCANSVAGPAAAEPLLYAPETASPLPAPAPPEPVASAPAKPVAVAIQAPKRPQTDALDCWILDPNRLERAADSGLCNDAFASAPETAALPDGPPPPAVTPLRKPKVPKRHTRSASRRSSHSEAHETTASAARASRNGGSVDFFGNFQRDFGALTDLLSGGSSPGRSGSRNGIAPHSSHGH</sequence>
<dbReference type="Proteomes" id="UP000192936">
    <property type="component" value="Unassembled WGS sequence"/>
</dbReference>
<feature type="compositionally biased region" description="Low complexity" evidence="1">
    <location>
        <begin position="183"/>
        <end position="196"/>
    </location>
</feature>
<evidence type="ECO:0000256" key="2">
    <source>
        <dbReference type="SAM" id="SignalP"/>
    </source>
</evidence>
<dbReference type="EMBL" id="FXAK01000010">
    <property type="protein sequence ID" value="SMF91257.1"/>
    <property type="molecule type" value="Genomic_DNA"/>
</dbReference>
<evidence type="ECO:0000313" key="4">
    <source>
        <dbReference type="Proteomes" id="UP000192936"/>
    </source>
</evidence>
<feature type="region of interest" description="Disordered" evidence="1">
    <location>
        <begin position="178"/>
        <end position="205"/>
    </location>
</feature>
<gene>
    <name evidence="3" type="ORF">SAMN02982917_0170</name>
</gene>
<organism evidence="3 4">
    <name type="scientific">Azospirillum oryzae</name>
    <dbReference type="NCBI Taxonomy" id="286727"/>
    <lineage>
        <taxon>Bacteria</taxon>
        <taxon>Pseudomonadati</taxon>
        <taxon>Pseudomonadota</taxon>
        <taxon>Alphaproteobacteria</taxon>
        <taxon>Rhodospirillales</taxon>
        <taxon>Azospirillaceae</taxon>
        <taxon>Azospirillum</taxon>
    </lineage>
</organism>
<feature type="compositionally biased region" description="Low complexity" evidence="1">
    <location>
        <begin position="151"/>
        <end position="160"/>
    </location>
</feature>
<accession>A0A1X7HQR6</accession>
<proteinExistence type="predicted"/>
<reference evidence="3 4" key="1">
    <citation type="submission" date="2017-04" db="EMBL/GenBank/DDBJ databases">
        <authorList>
            <person name="Afonso C.L."/>
            <person name="Miller P.J."/>
            <person name="Scott M.A."/>
            <person name="Spackman E."/>
            <person name="Goraichik I."/>
            <person name="Dimitrov K.M."/>
            <person name="Suarez D.L."/>
            <person name="Swayne D.E."/>
        </authorList>
    </citation>
    <scope>NUCLEOTIDE SEQUENCE [LARGE SCALE GENOMIC DNA]</scope>
    <source>
        <strain evidence="3 4">A2P</strain>
    </source>
</reference>
<feature type="chain" id="PRO_5012710823" evidence="2">
    <location>
        <begin position="38"/>
        <end position="205"/>
    </location>
</feature>
<name>A0A1X7HQR6_9PROT</name>
<evidence type="ECO:0000256" key="1">
    <source>
        <dbReference type="SAM" id="MobiDB-lite"/>
    </source>
</evidence>
<feature type="compositionally biased region" description="Basic residues" evidence="1">
    <location>
        <begin position="127"/>
        <end position="143"/>
    </location>
</feature>
<protein>
    <submittedName>
        <fullName evidence="3">Uncharacterized protein</fullName>
    </submittedName>
</protein>
<dbReference type="AlphaFoldDB" id="A0A1X7HQR6"/>
<feature type="region of interest" description="Disordered" evidence="1">
    <location>
        <begin position="110"/>
        <end position="166"/>
    </location>
</feature>
<keyword evidence="2" id="KW-0732">Signal</keyword>
<feature type="signal peptide" evidence="2">
    <location>
        <begin position="1"/>
        <end position="37"/>
    </location>
</feature>
<dbReference type="OrthoDB" id="7307925at2"/>
<evidence type="ECO:0000313" key="3">
    <source>
        <dbReference type="EMBL" id="SMF91257.1"/>
    </source>
</evidence>